<reference evidence="1" key="1">
    <citation type="submission" date="2018-02" db="EMBL/GenBank/DDBJ databases">
        <title>Rhizophora mucronata_Transcriptome.</title>
        <authorList>
            <person name="Meera S.P."/>
            <person name="Sreeshan A."/>
            <person name="Augustine A."/>
        </authorList>
    </citation>
    <scope>NUCLEOTIDE SEQUENCE</scope>
    <source>
        <tissue evidence="1">Leaf</tissue>
    </source>
</reference>
<organism evidence="1">
    <name type="scientific">Rhizophora mucronata</name>
    <name type="common">Asiatic mangrove</name>
    <dbReference type="NCBI Taxonomy" id="61149"/>
    <lineage>
        <taxon>Eukaryota</taxon>
        <taxon>Viridiplantae</taxon>
        <taxon>Streptophyta</taxon>
        <taxon>Embryophyta</taxon>
        <taxon>Tracheophyta</taxon>
        <taxon>Spermatophyta</taxon>
        <taxon>Magnoliopsida</taxon>
        <taxon>eudicotyledons</taxon>
        <taxon>Gunneridae</taxon>
        <taxon>Pentapetalae</taxon>
        <taxon>rosids</taxon>
        <taxon>fabids</taxon>
        <taxon>Malpighiales</taxon>
        <taxon>Rhizophoraceae</taxon>
        <taxon>Rhizophora</taxon>
    </lineage>
</organism>
<protein>
    <submittedName>
        <fullName evidence="1">Uncharacterized protein</fullName>
    </submittedName>
</protein>
<dbReference type="EMBL" id="GGEC01060673">
    <property type="protein sequence ID" value="MBX41157.1"/>
    <property type="molecule type" value="Transcribed_RNA"/>
</dbReference>
<evidence type="ECO:0000313" key="1">
    <source>
        <dbReference type="EMBL" id="MBX41157.1"/>
    </source>
</evidence>
<accession>A0A2P2NF81</accession>
<name>A0A2P2NF81_RHIMU</name>
<sequence>MLVGCHIRINAFSY</sequence>
<proteinExistence type="predicted"/>